<evidence type="ECO:0000256" key="1">
    <source>
        <dbReference type="ARBA" id="ARBA00004123"/>
    </source>
</evidence>
<dbReference type="InterPro" id="IPR050339">
    <property type="entry name" value="CC_SR_Kinase"/>
</dbReference>
<dbReference type="GO" id="GO:0005737">
    <property type="term" value="C:cytoplasm"/>
    <property type="evidence" value="ECO:0007669"/>
    <property type="project" value="TreeGrafter"/>
</dbReference>
<gene>
    <name evidence="15" type="primary">STK35</name>
</gene>
<reference evidence="15" key="2">
    <citation type="submission" date="2025-08" db="UniProtKB">
        <authorList>
            <consortium name="Ensembl"/>
        </authorList>
    </citation>
    <scope>IDENTIFICATION</scope>
</reference>
<comment type="subcellular location">
    <subcellularLocation>
        <location evidence="1">Nucleus</location>
    </subcellularLocation>
</comment>
<evidence type="ECO:0000313" key="15">
    <source>
        <dbReference type="Ensembl" id="ENSDCDP00010060005.1"/>
    </source>
</evidence>
<evidence type="ECO:0000256" key="9">
    <source>
        <dbReference type="ARBA" id="ARBA00037982"/>
    </source>
</evidence>
<keyword evidence="6" id="KW-0418">Kinase</keyword>
<evidence type="ECO:0000256" key="8">
    <source>
        <dbReference type="ARBA" id="ARBA00023242"/>
    </source>
</evidence>
<dbReference type="GO" id="GO:0004674">
    <property type="term" value="F:protein serine/threonine kinase activity"/>
    <property type="evidence" value="ECO:0007669"/>
    <property type="project" value="UniProtKB-KW"/>
</dbReference>
<dbReference type="Gene3D" id="1.10.510.10">
    <property type="entry name" value="Transferase(Phosphotransferase) domain 1"/>
    <property type="match status" value="1"/>
</dbReference>
<accession>A0AAY4EQS3</accession>
<keyword evidence="5 12" id="KW-0547">Nucleotide-binding</keyword>
<evidence type="ECO:0000256" key="2">
    <source>
        <dbReference type="ARBA" id="ARBA00012513"/>
    </source>
</evidence>
<feature type="binding site" evidence="12">
    <location>
        <position position="92"/>
    </location>
    <ligand>
        <name>ATP</name>
        <dbReference type="ChEBI" id="CHEBI:30616"/>
    </ligand>
</feature>
<comment type="catalytic activity">
    <reaction evidence="11">
        <text>L-seryl-[protein] + ATP = O-phospho-L-seryl-[protein] + ADP + H(+)</text>
        <dbReference type="Rhea" id="RHEA:17989"/>
        <dbReference type="Rhea" id="RHEA-COMP:9863"/>
        <dbReference type="Rhea" id="RHEA-COMP:11604"/>
        <dbReference type="ChEBI" id="CHEBI:15378"/>
        <dbReference type="ChEBI" id="CHEBI:29999"/>
        <dbReference type="ChEBI" id="CHEBI:30616"/>
        <dbReference type="ChEBI" id="CHEBI:83421"/>
        <dbReference type="ChEBI" id="CHEBI:456216"/>
        <dbReference type="EC" id="2.7.11.1"/>
    </reaction>
</comment>
<dbReference type="PROSITE" id="PS00107">
    <property type="entry name" value="PROTEIN_KINASE_ATP"/>
    <property type="match status" value="1"/>
</dbReference>
<protein>
    <recommendedName>
        <fullName evidence="2">non-specific serine/threonine protein kinase</fullName>
        <ecNumber evidence="2">2.7.11.1</ecNumber>
    </recommendedName>
</protein>
<comment type="catalytic activity">
    <reaction evidence="10">
        <text>L-threonyl-[protein] + ATP = O-phospho-L-threonyl-[protein] + ADP + H(+)</text>
        <dbReference type="Rhea" id="RHEA:46608"/>
        <dbReference type="Rhea" id="RHEA-COMP:11060"/>
        <dbReference type="Rhea" id="RHEA-COMP:11605"/>
        <dbReference type="ChEBI" id="CHEBI:15378"/>
        <dbReference type="ChEBI" id="CHEBI:30013"/>
        <dbReference type="ChEBI" id="CHEBI:30616"/>
        <dbReference type="ChEBI" id="CHEBI:61977"/>
        <dbReference type="ChEBI" id="CHEBI:456216"/>
        <dbReference type="EC" id="2.7.11.1"/>
    </reaction>
</comment>
<evidence type="ECO:0000256" key="5">
    <source>
        <dbReference type="ARBA" id="ARBA00022741"/>
    </source>
</evidence>
<dbReference type="Gene3D" id="3.30.200.20">
    <property type="entry name" value="Phosphorylase Kinase, domain 1"/>
    <property type="match status" value="1"/>
</dbReference>
<proteinExistence type="inferred from homology"/>
<dbReference type="FunFam" id="1.10.510.10:FF:000174">
    <property type="entry name" value="Serine/threonine-protein kinase PDIK1L"/>
    <property type="match status" value="1"/>
</dbReference>
<evidence type="ECO:0000256" key="7">
    <source>
        <dbReference type="ARBA" id="ARBA00022840"/>
    </source>
</evidence>
<evidence type="ECO:0000256" key="6">
    <source>
        <dbReference type="ARBA" id="ARBA00022777"/>
    </source>
</evidence>
<dbReference type="GO" id="GO:0005524">
    <property type="term" value="F:ATP binding"/>
    <property type="evidence" value="ECO:0007669"/>
    <property type="project" value="UniProtKB-UniRule"/>
</dbReference>
<dbReference type="PROSITE" id="PS00108">
    <property type="entry name" value="PROTEIN_KINASE_ST"/>
    <property type="match status" value="1"/>
</dbReference>
<dbReference type="SUPFAM" id="SSF56112">
    <property type="entry name" value="Protein kinase-like (PK-like)"/>
    <property type="match status" value="1"/>
</dbReference>
<dbReference type="PROSITE" id="PS50011">
    <property type="entry name" value="PROTEIN_KINASE_DOM"/>
    <property type="match status" value="1"/>
</dbReference>
<dbReference type="GO" id="GO:0110031">
    <property type="term" value="P:negative regulation of G2/MI transition of meiotic cell cycle"/>
    <property type="evidence" value="ECO:0007669"/>
    <property type="project" value="TreeGrafter"/>
</dbReference>
<dbReference type="RefSeq" id="XP_028850459.1">
    <property type="nucleotide sequence ID" value="XM_028994626.1"/>
</dbReference>
<dbReference type="EC" id="2.7.11.1" evidence="2"/>
<dbReference type="PANTHER" id="PTHR11042:SF59">
    <property type="entry name" value="SERINE_THREONINE-PROTEIN KINASE 35"/>
    <property type="match status" value="1"/>
</dbReference>
<dbReference type="InterPro" id="IPR011009">
    <property type="entry name" value="Kinase-like_dom_sf"/>
</dbReference>
<dbReference type="FunFam" id="3.30.200.20:FF:000165">
    <property type="entry name" value="Serine/threonine-protein kinase PDIK1L"/>
    <property type="match status" value="1"/>
</dbReference>
<keyword evidence="16" id="KW-1185">Reference proteome</keyword>
<evidence type="ECO:0000256" key="12">
    <source>
        <dbReference type="PROSITE-ProRule" id="PRU10141"/>
    </source>
</evidence>
<evidence type="ECO:0000259" key="14">
    <source>
        <dbReference type="PROSITE" id="PS50011"/>
    </source>
</evidence>
<keyword evidence="8" id="KW-0539">Nucleus</keyword>
<reference evidence="15 16" key="1">
    <citation type="submission" date="2020-06" db="EMBL/GenBank/DDBJ databases">
        <authorList>
            <consortium name="Wellcome Sanger Institute Data Sharing"/>
        </authorList>
    </citation>
    <scope>NUCLEOTIDE SEQUENCE [LARGE SCALE GENOMIC DNA]</scope>
</reference>
<evidence type="ECO:0000256" key="13">
    <source>
        <dbReference type="RuleBase" id="RU000304"/>
    </source>
</evidence>
<evidence type="ECO:0000256" key="3">
    <source>
        <dbReference type="ARBA" id="ARBA00022527"/>
    </source>
</evidence>
<dbReference type="InterPro" id="IPR017441">
    <property type="entry name" value="Protein_kinase_ATP_BS"/>
</dbReference>
<evidence type="ECO:0000256" key="11">
    <source>
        <dbReference type="ARBA" id="ARBA00048679"/>
    </source>
</evidence>
<evidence type="ECO:0000313" key="16">
    <source>
        <dbReference type="Proteomes" id="UP000694580"/>
    </source>
</evidence>
<evidence type="ECO:0000256" key="4">
    <source>
        <dbReference type="ARBA" id="ARBA00022679"/>
    </source>
</evidence>
<name>A0AAY4EQS3_9TELE</name>
<organism evidence="15 16">
    <name type="scientific">Denticeps clupeoides</name>
    <name type="common">denticle herring</name>
    <dbReference type="NCBI Taxonomy" id="299321"/>
    <lineage>
        <taxon>Eukaryota</taxon>
        <taxon>Metazoa</taxon>
        <taxon>Chordata</taxon>
        <taxon>Craniata</taxon>
        <taxon>Vertebrata</taxon>
        <taxon>Euteleostomi</taxon>
        <taxon>Actinopterygii</taxon>
        <taxon>Neopterygii</taxon>
        <taxon>Teleostei</taxon>
        <taxon>Clupei</taxon>
        <taxon>Clupeiformes</taxon>
        <taxon>Denticipitoidei</taxon>
        <taxon>Denticipitidae</taxon>
        <taxon>Denticeps</taxon>
    </lineage>
</organism>
<dbReference type="Ensembl" id="ENSDCDT00010070740.1">
    <property type="protein sequence ID" value="ENSDCDP00010060005.1"/>
    <property type="gene ID" value="ENSDCDG00010033440.1"/>
</dbReference>
<dbReference type="AlphaFoldDB" id="A0AAY4EQS3"/>
<dbReference type="GO" id="GO:0005654">
    <property type="term" value="C:nucleoplasm"/>
    <property type="evidence" value="ECO:0007669"/>
    <property type="project" value="UniProtKB-ARBA"/>
</dbReference>
<dbReference type="InterPro" id="IPR000719">
    <property type="entry name" value="Prot_kinase_dom"/>
</dbReference>
<evidence type="ECO:0000256" key="10">
    <source>
        <dbReference type="ARBA" id="ARBA00047899"/>
    </source>
</evidence>
<dbReference type="InterPro" id="IPR008271">
    <property type="entry name" value="Ser/Thr_kinase_AS"/>
</dbReference>
<comment type="similarity">
    <text evidence="9">Belongs to the protein kinase superfamily. Ser/Thr protein kinase family. GCN2 subfamily.</text>
</comment>
<sequence length="396" mass="44704">MDPRQAMRRKIGNARASMRRDPGKVLRPLALGNREDVDEPMEEERVSFGFWKNDNVAAAPRYSLLREVGRGSYGVVYEAVARRSGARVAVKKLRCDAPENVELALAEFWALASLEKRHENVVHLEECVLQRSGLAQKMSHGNKLSRQYLRLVETSLKGERILGYPEEPCYLWFVMEFCEGGDLNQYILSRRPDPQTNCSFMQQLTRAVAFLHKNNIVHRDLKPDNILISQKSGMPVIKVADFGLSKVCAGLAGAEKGGDDRINKNCVNVNKYWLSSACGSDFYMAPEVWEGHYTAKADIFALGIIIWAMIERITFIDAESKRELLGMYIRQGSEIVPVGEALLENPKMVLHIPQKSRSSMSEGIKKLLRDMLAVNPQDRPDAFQLEVRMDQVTCAA</sequence>
<dbReference type="Proteomes" id="UP000694580">
    <property type="component" value="Chromosome 10"/>
</dbReference>
<feature type="domain" description="Protein kinase" evidence="14">
    <location>
        <begin position="62"/>
        <end position="392"/>
    </location>
</feature>
<dbReference type="GeneTree" id="ENSGT00940000158197"/>
<dbReference type="Pfam" id="PF00069">
    <property type="entry name" value="Pkinase"/>
    <property type="match status" value="1"/>
</dbReference>
<keyword evidence="3 13" id="KW-0723">Serine/threonine-protein kinase</keyword>
<dbReference type="GeneID" id="114798710"/>
<dbReference type="PANTHER" id="PTHR11042">
    <property type="entry name" value="EUKARYOTIC TRANSLATION INITIATION FACTOR 2-ALPHA KINASE EIF2-ALPHA KINASE -RELATED"/>
    <property type="match status" value="1"/>
</dbReference>
<keyword evidence="4" id="KW-0808">Transferase</keyword>
<reference evidence="15" key="3">
    <citation type="submission" date="2025-09" db="UniProtKB">
        <authorList>
            <consortium name="Ensembl"/>
        </authorList>
    </citation>
    <scope>IDENTIFICATION</scope>
</reference>
<keyword evidence="7 12" id="KW-0067">ATP-binding</keyword>
<dbReference type="SMART" id="SM00220">
    <property type="entry name" value="S_TKc"/>
    <property type="match status" value="1"/>
</dbReference>